<organism evidence="2 3">
    <name type="scientific">Actinopolymorpha rutila</name>
    <dbReference type="NCBI Taxonomy" id="446787"/>
    <lineage>
        <taxon>Bacteria</taxon>
        <taxon>Bacillati</taxon>
        <taxon>Actinomycetota</taxon>
        <taxon>Actinomycetes</taxon>
        <taxon>Propionibacteriales</taxon>
        <taxon>Actinopolymorphaceae</taxon>
        <taxon>Actinopolymorpha</taxon>
    </lineage>
</organism>
<dbReference type="Proteomes" id="UP000579605">
    <property type="component" value="Unassembled WGS sequence"/>
</dbReference>
<evidence type="ECO:0000313" key="2">
    <source>
        <dbReference type="EMBL" id="NYH92946.1"/>
    </source>
</evidence>
<feature type="region of interest" description="Disordered" evidence="1">
    <location>
        <begin position="146"/>
        <end position="202"/>
    </location>
</feature>
<feature type="compositionally biased region" description="Low complexity" evidence="1">
    <location>
        <begin position="170"/>
        <end position="180"/>
    </location>
</feature>
<feature type="compositionally biased region" description="Low complexity" evidence="1">
    <location>
        <begin position="146"/>
        <end position="163"/>
    </location>
</feature>
<dbReference type="EMBL" id="JACBZH010000001">
    <property type="protein sequence ID" value="NYH92946.1"/>
    <property type="molecule type" value="Genomic_DNA"/>
</dbReference>
<keyword evidence="3" id="KW-1185">Reference proteome</keyword>
<protein>
    <submittedName>
        <fullName evidence="2">Uncharacterized protein</fullName>
    </submittedName>
</protein>
<gene>
    <name evidence="2" type="ORF">F4554_005584</name>
</gene>
<reference evidence="2 3" key="1">
    <citation type="submission" date="2020-07" db="EMBL/GenBank/DDBJ databases">
        <title>Sequencing the genomes of 1000 actinobacteria strains.</title>
        <authorList>
            <person name="Klenk H.-P."/>
        </authorList>
    </citation>
    <scope>NUCLEOTIDE SEQUENCE [LARGE SCALE GENOMIC DNA]</scope>
    <source>
        <strain evidence="2 3">DSM 18448</strain>
    </source>
</reference>
<evidence type="ECO:0000256" key="1">
    <source>
        <dbReference type="SAM" id="MobiDB-lite"/>
    </source>
</evidence>
<feature type="compositionally biased region" description="Basic residues" evidence="1">
    <location>
        <begin position="181"/>
        <end position="193"/>
    </location>
</feature>
<evidence type="ECO:0000313" key="3">
    <source>
        <dbReference type="Proteomes" id="UP000579605"/>
    </source>
</evidence>
<name>A0A852ZW67_9ACTN</name>
<proteinExistence type="predicted"/>
<dbReference type="AlphaFoldDB" id="A0A852ZW67"/>
<feature type="region of interest" description="Disordered" evidence="1">
    <location>
        <begin position="1"/>
        <end position="62"/>
    </location>
</feature>
<sequence>MPRRPSAPTTITAPPETGRPLGGHLALDFPGLAARPGHAPAKPAQSCPPTAPTGQTNRGRSCTRRCSCSTGNQLNVIADRPVVIYNVGTDMRWLRDALDAHGAPWPRLNYAYAYHIAQTVWGPGKPGYLGAYRLDYVYQQVTVATPASAARSARRGPAAAGGTPRPGPQPGAVERPGCGRSLRRPPRPRHHAVPRGGPWLSGRARRRRRGYYGEGFDMPRCRCGGSFTPRAVPPPPRWALRASVGRCCGIKPIQEAAATTGAVPGALRASASPAA</sequence>
<accession>A0A852ZW67</accession>
<comment type="caution">
    <text evidence="2">The sequence shown here is derived from an EMBL/GenBank/DDBJ whole genome shotgun (WGS) entry which is preliminary data.</text>
</comment>